<dbReference type="SUPFAM" id="SSF53850">
    <property type="entry name" value="Periplasmic binding protein-like II"/>
    <property type="match status" value="1"/>
</dbReference>
<gene>
    <name evidence="6" type="ORF">SAMN02910343_00149</name>
</gene>
<reference evidence="6 7" key="1">
    <citation type="submission" date="2016-10" db="EMBL/GenBank/DDBJ databases">
        <authorList>
            <person name="de Groot N.N."/>
        </authorList>
    </citation>
    <scope>NUCLEOTIDE SEQUENCE [LARGE SCALE GENOMIC DNA]</scope>
    <source>
        <strain evidence="6 7">DSM 15230</strain>
    </source>
</reference>
<dbReference type="InterPro" id="IPR036390">
    <property type="entry name" value="WH_DNA-bd_sf"/>
</dbReference>
<evidence type="ECO:0000256" key="4">
    <source>
        <dbReference type="ARBA" id="ARBA00023163"/>
    </source>
</evidence>
<dbReference type="AlphaFoldDB" id="A0A1G5UWG3"/>
<accession>A0A1G5UWG3</accession>
<protein>
    <submittedName>
        <fullName evidence="6">DNA-binding transcriptional regulator, LysR family</fullName>
    </submittedName>
</protein>
<dbReference type="PROSITE" id="PS50931">
    <property type="entry name" value="HTH_LYSR"/>
    <property type="match status" value="1"/>
</dbReference>
<dbReference type="InterPro" id="IPR050950">
    <property type="entry name" value="HTH-type_LysR_regulators"/>
</dbReference>
<dbReference type="InterPro" id="IPR005119">
    <property type="entry name" value="LysR_subst-bd"/>
</dbReference>
<keyword evidence="2" id="KW-0805">Transcription regulation</keyword>
<dbReference type="PRINTS" id="PR00039">
    <property type="entry name" value="HTHLYSR"/>
</dbReference>
<name>A0A1G5UWG3_9FIRM</name>
<dbReference type="STRING" id="209880.SAMN02910343_00149"/>
<organism evidence="6 7">
    <name type="scientific">Allisonella histaminiformans</name>
    <dbReference type="NCBI Taxonomy" id="209880"/>
    <lineage>
        <taxon>Bacteria</taxon>
        <taxon>Bacillati</taxon>
        <taxon>Bacillota</taxon>
        <taxon>Negativicutes</taxon>
        <taxon>Veillonellales</taxon>
        <taxon>Veillonellaceae</taxon>
        <taxon>Allisonella</taxon>
    </lineage>
</organism>
<dbReference type="GeneID" id="87755202"/>
<feature type="domain" description="HTH lysR-type" evidence="5">
    <location>
        <begin position="3"/>
        <end position="60"/>
    </location>
</feature>
<dbReference type="Gene3D" id="1.10.10.10">
    <property type="entry name" value="Winged helix-like DNA-binding domain superfamily/Winged helix DNA-binding domain"/>
    <property type="match status" value="1"/>
</dbReference>
<dbReference type="Pfam" id="PF00126">
    <property type="entry name" value="HTH_1"/>
    <property type="match status" value="1"/>
</dbReference>
<dbReference type="EMBL" id="FMXA01000003">
    <property type="protein sequence ID" value="SDA37678.1"/>
    <property type="molecule type" value="Genomic_DNA"/>
</dbReference>
<dbReference type="FunFam" id="1.10.10.10:FF:000001">
    <property type="entry name" value="LysR family transcriptional regulator"/>
    <property type="match status" value="1"/>
</dbReference>
<proteinExistence type="inferred from homology"/>
<evidence type="ECO:0000313" key="7">
    <source>
        <dbReference type="Proteomes" id="UP000199689"/>
    </source>
</evidence>
<dbReference type="GO" id="GO:0005829">
    <property type="term" value="C:cytosol"/>
    <property type="evidence" value="ECO:0007669"/>
    <property type="project" value="TreeGrafter"/>
</dbReference>
<keyword evidence="3 6" id="KW-0238">DNA-binding</keyword>
<dbReference type="GO" id="GO:0003700">
    <property type="term" value="F:DNA-binding transcription factor activity"/>
    <property type="evidence" value="ECO:0007669"/>
    <property type="project" value="InterPro"/>
</dbReference>
<evidence type="ECO:0000256" key="2">
    <source>
        <dbReference type="ARBA" id="ARBA00023015"/>
    </source>
</evidence>
<dbReference type="Pfam" id="PF03466">
    <property type="entry name" value="LysR_substrate"/>
    <property type="match status" value="1"/>
</dbReference>
<dbReference type="SUPFAM" id="SSF46785">
    <property type="entry name" value="Winged helix' DNA-binding domain"/>
    <property type="match status" value="1"/>
</dbReference>
<dbReference type="InterPro" id="IPR000847">
    <property type="entry name" value="LysR_HTH_N"/>
</dbReference>
<dbReference type="PANTHER" id="PTHR30419">
    <property type="entry name" value="HTH-TYPE TRANSCRIPTIONAL REGULATOR YBHD"/>
    <property type="match status" value="1"/>
</dbReference>
<sequence>MKLTIDVLQCFQKVAELEHVTRAAEALQLAQPAVSRTISAMEKDFNIALFRRRGRNITLTRSGEDLLRHVNRVLDEFNKALEEIAEAKAKENLTVRLIVDAASQILPGFLAEFRKSYPDINFELLLRGTEQRTSAISGANSNLRLTSGIKPVTNEHSVTLFREELLMALPEHDPRAQHPSVRLSDFIDDGFICLHKGQNMRKITDYYCEMAGFTPRVDLESDSLMTVREFICAGLGIAMVPQITWSNINSEHIVLVPVSYPRCYQYITLTWDGSVPLSKPAILLKDYIINYFVGYARAKAAEAMRN</sequence>
<dbReference type="Proteomes" id="UP000199689">
    <property type="component" value="Unassembled WGS sequence"/>
</dbReference>
<dbReference type="InterPro" id="IPR036388">
    <property type="entry name" value="WH-like_DNA-bd_sf"/>
</dbReference>
<dbReference type="GO" id="GO:0003677">
    <property type="term" value="F:DNA binding"/>
    <property type="evidence" value="ECO:0007669"/>
    <property type="project" value="UniProtKB-KW"/>
</dbReference>
<dbReference type="OrthoDB" id="1677645at2"/>
<evidence type="ECO:0000313" key="6">
    <source>
        <dbReference type="EMBL" id="SDA37678.1"/>
    </source>
</evidence>
<keyword evidence="7" id="KW-1185">Reference proteome</keyword>
<evidence type="ECO:0000256" key="1">
    <source>
        <dbReference type="ARBA" id="ARBA00009437"/>
    </source>
</evidence>
<evidence type="ECO:0000256" key="3">
    <source>
        <dbReference type="ARBA" id="ARBA00023125"/>
    </source>
</evidence>
<dbReference type="PANTHER" id="PTHR30419:SF28">
    <property type="entry name" value="HTH-TYPE TRANSCRIPTIONAL REGULATOR BSDA"/>
    <property type="match status" value="1"/>
</dbReference>
<comment type="similarity">
    <text evidence="1">Belongs to the LysR transcriptional regulatory family.</text>
</comment>
<keyword evidence="4" id="KW-0804">Transcription</keyword>
<evidence type="ECO:0000259" key="5">
    <source>
        <dbReference type="PROSITE" id="PS50931"/>
    </source>
</evidence>
<dbReference type="Gene3D" id="3.40.190.10">
    <property type="entry name" value="Periplasmic binding protein-like II"/>
    <property type="match status" value="2"/>
</dbReference>
<dbReference type="RefSeq" id="WP_091362791.1">
    <property type="nucleotide sequence ID" value="NZ_FMXA01000003.1"/>
</dbReference>